<protein>
    <submittedName>
        <fullName evidence="1">Uncharacterized protein</fullName>
    </submittedName>
</protein>
<dbReference type="AlphaFoldDB" id="A0A6C0CFR1"/>
<evidence type="ECO:0000313" key="1">
    <source>
        <dbReference type="EMBL" id="QHT03606.1"/>
    </source>
</evidence>
<reference evidence="1" key="1">
    <citation type="journal article" date="2020" name="Nature">
        <title>Giant virus diversity and host interactions through global metagenomics.</title>
        <authorList>
            <person name="Schulz F."/>
            <person name="Roux S."/>
            <person name="Paez-Espino D."/>
            <person name="Jungbluth S."/>
            <person name="Walsh D.A."/>
            <person name="Denef V.J."/>
            <person name="McMahon K.D."/>
            <person name="Konstantinidis K.T."/>
            <person name="Eloe-Fadrosh E.A."/>
            <person name="Kyrpides N.C."/>
            <person name="Woyke T."/>
        </authorList>
    </citation>
    <scope>NUCLEOTIDE SEQUENCE</scope>
    <source>
        <strain evidence="1">GVMAG-M-3300021079-18</strain>
    </source>
</reference>
<name>A0A6C0CFR1_9ZZZZ</name>
<dbReference type="EMBL" id="MN739414">
    <property type="protein sequence ID" value="QHT03606.1"/>
    <property type="molecule type" value="Genomic_DNA"/>
</dbReference>
<organism evidence="1">
    <name type="scientific">viral metagenome</name>
    <dbReference type="NCBI Taxonomy" id="1070528"/>
    <lineage>
        <taxon>unclassified sequences</taxon>
        <taxon>metagenomes</taxon>
        <taxon>organismal metagenomes</taxon>
    </lineage>
</organism>
<sequence length="232" mass="26738">MGAKKRWLVAAIVGAILSLAFAFFRLRATSPIRDITWETKVPKHIDIAWSDDVDNSLSTVIYNIYWSNQPGINIRKPGTYRRTIQVTNFQNQGRNLARIYAPYEWVYFVITKDNFKSKEYEAQLLADSSFTCRNLNPIIVTKKDDQIMIKVAVLEGADSYILRQYLLDGTLREEEFDVKGLQNIVLKVPILPESLGYLAMKKSAETFAPEFLFYHENLSSGHDKWETVTRLC</sequence>
<accession>A0A6C0CFR1</accession>
<proteinExistence type="predicted"/>